<proteinExistence type="predicted"/>
<protein>
    <submittedName>
        <fullName evidence="1">Uncharacterized protein</fullName>
    </submittedName>
</protein>
<sequence length="166" mass="17908">MKALDGQAAYSNKSITNFPAPNHPRQRAVEAGFPVVLLIAFPIPSPTKPHLQSPPVCVCTHASLPSRHNGLVSDGGDWPAGKVWKQEPLAGAKYIAEAGTKLGASTESRPRRSSPVDTFQQCYGMPQRRFYGHFQTPSAFHSSLAWPGQAKSALLPPAEAREQAEP</sequence>
<dbReference type="AlphaFoldDB" id="A0A5C6GB69"/>
<name>A0A5C6GB69_METRR</name>
<dbReference type="EMBL" id="SBHS01000012">
    <property type="protein sequence ID" value="TWU74317.1"/>
    <property type="molecule type" value="Genomic_DNA"/>
</dbReference>
<dbReference type="Proteomes" id="UP000317257">
    <property type="component" value="Unassembled WGS sequence"/>
</dbReference>
<accession>A0A5C6GB69</accession>
<evidence type="ECO:0000313" key="1">
    <source>
        <dbReference type="EMBL" id="TWU74317.1"/>
    </source>
</evidence>
<organism evidence="1 2">
    <name type="scientific">Metarhizium rileyi (strain RCEF 4871)</name>
    <name type="common">Nomuraea rileyi</name>
    <dbReference type="NCBI Taxonomy" id="1649241"/>
    <lineage>
        <taxon>Eukaryota</taxon>
        <taxon>Fungi</taxon>
        <taxon>Dikarya</taxon>
        <taxon>Ascomycota</taxon>
        <taxon>Pezizomycotina</taxon>
        <taxon>Sordariomycetes</taxon>
        <taxon>Hypocreomycetidae</taxon>
        <taxon>Hypocreales</taxon>
        <taxon>Clavicipitaceae</taxon>
        <taxon>Metarhizium</taxon>
    </lineage>
</organism>
<evidence type="ECO:0000313" key="2">
    <source>
        <dbReference type="Proteomes" id="UP000317257"/>
    </source>
</evidence>
<reference evidence="2" key="1">
    <citation type="submission" date="2018-12" db="EMBL/GenBank/DDBJ databases">
        <title>The complete genome of Metarhizium rileyi, a key fungal pathogen of Lepidoptera.</title>
        <authorList>
            <person name="Binneck E."/>
            <person name="Lastra C.C.L."/>
            <person name="Sosa-Gomez D.R."/>
        </authorList>
    </citation>
    <scope>NUCLEOTIDE SEQUENCE [LARGE SCALE GENOMIC DNA]</scope>
    <source>
        <strain evidence="2">Cep018-CH2</strain>
    </source>
</reference>
<comment type="caution">
    <text evidence="1">The sequence shown here is derived from an EMBL/GenBank/DDBJ whole genome shotgun (WGS) entry which is preliminary data.</text>
</comment>
<gene>
    <name evidence="1" type="ORF">ED733_005823</name>
</gene>